<evidence type="ECO:0000313" key="2">
    <source>
        <dbReference type="Proteomes" id="UP000187209"/>
    </source>
</evidence>
<comment type="caution">
    <text evidence="1">The sequence shown here is derived from an EMBL/GenBank/DDBJ whole genome shotgun (WGS) entry which is preliminary data.</text>
</comment>
<reference evidence="1 2" key="1">
    <citation type="submission" date="2016-11" db="EMBL/GenBank/DDBJ databases">
        <title>The macronuclear genome of Stentor coeruleus: a giant cell with tiny introns.</title>
        <authorList>
            <person name="Slabodnick M."/>
            <person name="Ruby J.G."/>
            <person name="Reiff S.B."/>
            <person name="Swart E.C."/>
            <person name="Gosai S."/>
            <person name="Prabakaran S."/>
            <person name="Witkowska E."/>
            <person name="Larue G.E."/>
            <person name="Fisher S."/>
            <person name="Freeman R.M."/>
            <person name="Gunawardena J."/>
            <person name="Chu W."/>
            <person name="Stover N.A."/>
            <person name="Gregory B.D."/>
            <person name="Nowacki M."/>
            <person name="Derisi J."/>
            <person name="Roy S.W."/>
            <person name="Marshall W.F."/>
            <person name="Sood P."/>
        </authorList>
    </citation>
    <scope>NUCLEOTIDE SEQUENCE [LARGE SCALE GENOMIC DNA]</scope>
    <source>
        <strain evidence="1">WM001</strain>
    </source>
</reference>
<dbReference type="EMBL" id="MPUH01000576">
    <property type="protein sequence ID" value="OMJ77434.1"/>
    <property type="molecule type" value="Genomic_DNA"/>
</dbReference>
<accession>A0A1R2BL18</accession>
<dbReference type="AlphaFoldDB" id="A0A1R2BL18"/>
<organism evidence="1 2">
    <name type="scientific">Stentor coeruleus</name>
    <dbReference type="NCBI Taxonomy" id="5963"/>
    <lineage>
        <taxon>Eukaryota</taxon>
        <taxon>Sar</taxon>
        <taxon>Alveolata</taxon>
        <taxon>Ciliophora</taxon>
        <taxon>Postciliodesmatophora</taxon>
        <taxon>Heterotrichea</taxon>
        <taxon>Heterotrichida</taxon>
        <taxon>Stentoridae</taxon>
        <taxon>Stentor</taxon>
    </lineage>
</organism>
<proteinExistence type="predicted"/>
<sequence>MSEPNTPKTGFKRSLTLETIPTLKIPFNRLNTHQDLTKPTVTEIQIPKVFLINVPANLCPSFAQKPIKKRSFKSKLSLMIDFGLAPDTPLYQVASQVKTAKPIHRTITLSDFMSKKNVRRLFSSHDLGSVRDGLKRQSMIAEYQVKKSLTLAKSPQKMDENIAFRCQTSKNHSRNKLSYFSTASNSSPKKSHKKEINKFNEILQSCDHLLKDNKKTLQDLKASARNLSQSLSRFPLKVRSIIK</sequence>
<evidence type="ECO:0000313" key="1">
    <source>
        <dbReference type="EMBL" id="OMJ77434.1"/>
    </source>
</evidence>
<gene>
    <name evidence="1" type="ORF">SteCoe_22993</name>
</gene>
<protein>
    <submittedName>
        <fullName evidence="1">Uncharacterized protein</fullName>
    </submittedName>
</protein>
<dbReference type="Proteomes" id="UP000187209">
    <property type="component" value="Unassembled WGS sequence"/>
</dbReference>
<keyword evidence="2" id="KW-1185">Reference proteome</keyword>
<name>A0A1R2BL18_9CILI</name>